<dbReference type="Proteomes" id="UP000004509">
    <property type="component" value="Unassembled WGS sequence"/>
</dbReference>
<keyword evidence="4 9" id="KW-0949">S-adenosyl-L-methionine</keyword>
<keyword evidence="8 9" id="KW-0411">Iron-sulfur</keyword>
<dbReference type="InterPro" id="IPR058240">
    <property type="entry name" value="rSAM_sf"/>
</dbReference>
<evidence type="ECO:0000313" key="12">
    <source>
        <dbReference type="Proteomes" id="UP000004509"/>
    </source>
</evidence>
<evidence type="ECO:0000256" key="5">
    <source>
        <dbReference type="ARBA" id="ARBA00022723"/>
    </source>
</evidence>
<dbReference type="GO" id="GO:0016829">
    <property type="term" value="F:lyase activity"/>
    <property type="evidence" value="ECO:0007669"/>
    <property type="project" value="UniProtKB-KW"/>
</dbReference>
<dbReference type="GO" id="GO:0046872">
    <property type="term" value="F:metal ion binding"/>
    <property type="evidence" value="ECO:0007669"/>
    <property type="project" value="UniProtKB-UniRule"/>
</dbReference>
<evidence type="ECO:0000256" key="2">
    <source>
        <dbReference type="ARBA" id="ARBA00009777"/>
    </source>
</evidence>
<dbReference type="InterPro" id="IPR012838">
    <property type="entry name" value="PFL1_activating"/>
</dbReference>
<evidence type="ECO:0000256" key="9">
    <source>
        <dbReference type="RuleBase" id="RU362053"/>
    </source>
</evidence>
<evidence type="ECO:0000256" key="8">
    <source>
        <dbReference type="ARBA" id="ARBA00023014"/>
    </source>
</evidence>
<dbReference type="Pfam" id="PF04055">
    <property type="entry name" value="Radical_SAM"/>
    <property type="match status" value="1"/>
</dbReference>
<dbReference type="GO" id="GO:0043365">
    <property type="term" value="F:[formate-C-acetyltransferase]-activating enzyme activity"/>
    <property type="evidence" value="ECO:0007669"/>
    <property type="project" value="UniProtKB-UniRule"/>
</dbReference>
<dbReference type="SUPFAM" id="SSF102114">
    <property type="entry name" value="Radical SAM enzymes"/>
    <property type="match status" value="1"/>
</dbReference>
<keyword evidence="9" id="KW-0963">Cytoplasm</keyword>
<evidence type="ECO:0000256" key="7">
    <source>
        <dbReference type="ARBA" id="ARBA00023004"/>
    </source>
</evidence>
<comment type="subcellular location">
    <subcellularLocation>
        <location evidence="9">Cytoplasm</location>
    </subcellularLocation>
</comment>
<feature type="domain" description="Radical SAM core" evidence="10">
    <location>
        <begin position="13"/>
        <end position="238"/>
    </location>
</feature>
<dbReference type="NCBIfam" id="TIGR02493">
    <property type="entry name" value="PFLA"/>
    <property type="match status" value="1"/>
</dbReference>
<dbReference type="GO" id="GO:0051539">
    <property type="term" value="F:4 iron, 4 sulfur cluster binding"/>
    <property type="evidence" value="ECO:0007669"/>
    <property type="project" value="UniProtKB-UniRule"/>
</dbReference>
<sequence>MAYIHSYETFGTVDGPGLRFVVFLQGCPLRCQYCHNCDTWERKDARIIDTAAQTFERIRRYKHYYLFAGGVTVTGGEPLGQPEYVKNLFELCKQESLHTAADTSGYFLNDKVKAALNYTDLVLLDIKSIDEQQHLELTGAPLSRVLAFLDYLVSINKPVWLRHVIVPGITYNTKLLAKLADFIKPLPNVEKVDLLAYHTLGVFKWKELGKIYPLEGVPPLSPEEYAVAKQIFLDRGLPLTSGSSG</sequence>
<dbReference type="PROSITE" id="PS51918">
    <property type="entry name" value="RADICAL_SAM"/>
    <property type="match status" value="1"/>
</dbReference>
<comment type="function">
    <text evidence="1">Activation of pyruvate formate-lyase 1 under anaerobic conditions by generation of an organic free radical, using S-adenosylmethionine and reduced flavodoxin as cosubstrates to produce 5'-deoxy-adenosine.</text>
</comment>
<comment type="catalytic activity">
    <reaction evidence="9">
        <text>glycyl-[formate C-acetyltransferase] + reduced [flavodoxin] + S-adenosyl-L-methionine = glycin-2-yl radical-[formate C-acetyltransferase] + semiquinone [flavodoxin] + 5'-deoxyadenosine + L-methionine + H(+)</text>
        <dbReference type="Rhea" id="RHEA:19225"/>
        <dbReference type="Rhea" id="RHEA-COMP:10622"/>
        <dbReference type="Rhea" id="RHEA-COMP:12190"/>
        <dbReference type="Rhea" id="RHEA-COMP:12191"/>
        <dbReference type="Rhea" id="RHEA-COMP:14480"/>
        <dbReference type="ChEBI" id="CHEBI:15378"/>
        <dbReference type="ChEBI" id="CHEBI:17319"/>
        <dbReference type="ChEBI" id="CHEBI:29947"/>
        <dbReference type="ChEBI" id="CHEBI:32722"/>
        <dbReference type="ChEBI" id="CHEBI:57618"/>
        <dbReference type="ChEBI" id="CHEBI:57844"/>
        <dbReference type="ChEBI" id="CHEBI:59789"/>
        <dbReference type="ChEBI" id="CHEBI:140311"/>
        <dbReference type="EC" id="1.97.1.4"/>
    </reaction>
</comment>
<dbReference type="SFLD" id="SFLDG01066">
    <property type="entry name" value="organic_radical-activating_enz"/>
    <property type="match status" value="1"/>
</dbReference>
<dbReference type="eggNOG" id="COG1180">
    <property type="taxonomic scope" value="Bacteria"/>
</dbReference>
<keyword evidence="11" id="KW-0456">Lyase</keyword>
<comment type="cofactor">
    <cofactor evidence="9">
        <name>[4Fe-4S] cluster</name>
        <dbReference type="ChEBI" id="CHEBI:49883"/>
    </cofactor>
    <text evidence="9">Binds 1 [4Fe-4S] cluster. The cluster is coordinated with 3 cysteines and an exchangeable S-adenosyl-L-methionine.</text>
</comment>
<evidence type="ECO:0000313" key="11">
    <source>
        <dbReference type="EMBL" id="EEV20262.1"/>
    </source>
</evidence>
<reference evidence="11 12" key="1">
    <citation type="submission" date="2009-07" db="EMBL/GenBank/DDBJ databases">
        <authorList>
            <person name="Madupu R."/>
            <person name="Sebastian Y."/>
            <person name="Durkin A.S."/>
            <person name="Torralba M."/>
            <person name="Methe B."/>
            <person name="Sutton G.G."/>
            <person name="Strausberg R.L."/>
            <person name="Nelson K.E."/>
        </authorList>
    </citation>
    <scope>NUCLEOTIDE SEQUENCE [LARGE SCALE GENOMIC DNA]</scope>
    <source>
        <strain evidence="11 12">ATCC 35580</strain>
    </source>
</reference>
<name>C8PQA7_9SPIR</name>
<dbReference type="PROSITE" id="PS01087">
    <property type="entry name" value="RADICAL_ACTIVATING"/>
    <property type="match status" value="1"/>
</dbReference>
<protein>
    <recommendedName>
        <fullName evidence="9">Pyruvate formate-lyase-activating enzyme</fullName>
        <ecNumber evidence="9">1.97.1.4</ecNumber>
    </recommendedName>
</protein>
<dbReference type="InterPro" id="IPR001989">
    <property type="entry name" value="Radical_activat_CS"/>
</dbReference>
<dbReference type="EMBL" id="ACYH01000037">
    <property type="protein sequence ID" value="EEV20262.1"/>
    <property type="molecule type" value="Genomic_DNA"/>
</dbReference>
<dbReference type="PANTHER" id="PTHR30352">
    <property type="entry name" value="PYRUVATE FORMATE-LYASE-ACTIVATING ENZYME"/>
    <property type="match status" value="1"/>
</dbReference>
<proteinExistence type="inferred from homology"/>
<dbReference type="PANTHER" id="PTHR30352:SF5">
    <property type="entry name" value="PYRUVATE FORMATE-LYASE 1-ACTIVATING ENZYME"/>
    <property type="match status" value="1"/>
</dbReference>
<comment type="function">
    <text evidence="9">Activation of pyruvate formate-lyase under anaerobic conditions by generation of an organic free radical, using S-adenosylmethionine and reduced flavodoxin as cosubstrates to produce 5'-deoxy-adenosine.</text>
</comment>
<dbReference type="InterPro" id="IPR012839">
    <property type="entry name" value="Organic_radical_activase"/>
</dbReference>
<dbReference type="OrthoDB" id="9782387at2"/>
<evidence type="ECO:0000256" key="4">
    <source>
        <dbReference type="ARBA" id="ARBA00022691"/>
    </source>
</evidence>
<dbReference type="SFLD" id="SFLDS00029">
    <property type="entry name" value="Radical_SAM"/>
    <property type="match status" value="1"/>
</dbReference>
<dbReference type="AlphaFoldDB" id="C8PQA7"/>
<organism evidence="11 12">
    <name type="scientific">Treponema vincentii ATCC 35580</name>
    <dbReference type="NCBI Taxonomy" id="596324"/>
    <lineage>
        <taxon>Bacteria</taxon>
        <taxon>Pseudomonadati</taxon>
        <taxon>Spirochaetota</taxon>
        <taxon>Spirochaetia</taxon>
        <taxon>Spirochaetales</taxon>
        <taxon>Treponemataceae</taxon>
        <taxon>Treponema</taxon>
    </lineage>
</organism>
<dbReference type="GO" id="GO:0005737">
    <property type="term" value="C:cytoplasm"/>
    <property type="evidence" value="ECO:0007669"/>
    <property type="project" value="UniProtKB-SubCell"/>
</dbReference>
<evidence type="ECO:0000256" key="1">
    <source>
        <dbReference type="ARBA" id="ARBA00002918"/>
    </source>
</evidence>
<dbReference type="EC" id="1.97.1.4" evidence="9"/>
<evidence type="ECO:0000256" key="3">
    <source>
        <dbReference type="ARBA" id="ARBA00022485"/>
    </source>
</evidence>
<evidence type="ECO:0000256" key="6">
    <source>
        <dbReference type="ARBA" id="ARBA00023002"/>
    </source>
</evidence>
<keyword evidence="11" id="KW-0670">Pyruvate</keyword>
<dbReference type="Gene3D" id="3.20.20.70">
    <property type="entry name" value="Aldolase class I"/>
    <property type="match status" value="1"/>
</dbReference>
<dbReference type="InterPro" id="IPR007197">
    <property type="entry name" value="rSAM"/>
</dbReference>
<dbReference type="CDD" id="cd01335">
    <property type="entry name" value="Radical_SAM"/>
    <property type="match status" value="1"/>
</dbReference>
<keyword evidence="3 9" id="KW-0004">4Fe-4S</keyword>
<dbReference type="RefSeq" id="WP_006188762.1">
    <property type="nucleotide sequence ID" value="NZ_ACYH01000037.1"/>
</dbReference>
<dbReference type="InterPro" id="IPR013785">
    <property type="entry name" value="Aldolase_TIM"/>
</dbReference>
<keyword evidence="6 9" id="KW-0560">Oxidoreductase</keyword>
<dbReference type="PIRSF" id="PIRSF000371">
    <property type="entry name" value="PFL_act_enz"/>
    <property type="match status" value="1"/>
</dbReference>
<dbReference type="InterPro" id="IPR034457">
    <property type="entry name" value="Organic_radical-activating"/>
</dbReference>
<keyword evidence="7 9" id="KW-0408">Iron</keyword>
<dbReference type="STRING" id="596324.TREVI0001_2009"/>
<comment type="similarity">
    <text evidence="2 9">Belongs to the organic radical-activating enzymes family.</text>
</comment>
<gene>
    <name evidence="11" type="primary">pflA</name>
    <name evidence="11" type="ORF">TREVI0001_2009</name>
</gene>
<evidence type="ECO:0000259" key="10">
    <source>
        <dbReference type="PROSITE" id="PS51918"/>
    </source>
</evidence>
<accession>C8PQA7</accession>
<comment type="caution">
    <text evidence="11">The sequence shown here is derived from an EMBL/GenBank/DDBJ whole genome shotgun (WGS) entry which is preliminary data.</text>
</comment>
<keyword evidence="5 9" id="KW-0479">Metal-binding</keyword>